<dbReference type="GO" id="GO:0003960">
    <property type="term" value="F:quinone reductase (NADPH) activity"/>
    <property type="evidence" value="ECO:0007669"/>
    <property type="project" value="InterPro"/>
</dbReference>
<name>A0A6A5CE59_NAEFO</name>
<dbReference type="GeneID" id="68114993"/>
<dbReference type="Proteomes" id="UP000444721">
    <property type="component" value="Unassembled WGS sequence"/>
</dbReference>
<dbReference type="CDD" id="cd05286">
    <property type="entry name" value="QOR2"/>
    <property type="match status" value="1"/>
</dbReference>
<dbReference type="RefSeq" id="XP_044568573.1">
    <property type="nucleotide sequence ID" value="XM_044711556.1"/>
</dbReference>
<feature type="domain" description="Enoyl reductase (ER)" evidence="4">
    <location>
        <begin position="10"/>
        <end position="328"/>
    </location>
</feature>
<evidence type="ECO:0000313" key="6">
    <source>
        <dbReference type="Proteomes" id="UP000444721"/>
    </source>
</evidence>
<dbReference type="VEuPathDB" id="AmoebaDB:NF0018700"/>
<keyword evidence="2" id="KW-0560">Oxidoreductase</keyword>
<dbReference type="PROSITE" id="PS01162">
    <property type="entry name" value="QOR_ZETA_CRYSTAL"/>
    <property type="match status" value="1"/>
</dbReference>
<evidence type="ECO:0000313" key="5">
    <source>
        <dbReference type="EMBL" id="KAF0983860.1"/>
    </source>
</evidence>
<dbReference type="PANTHER" id="PTHR48106:SF13">
    <property type="entry name" value="QUINONE OXIDOREDUCTASE-RELATED"/>
    <property type="match status" value="1"/>
</dbReference>
<gene>
    <name evidence="5" type="ORF">FDP41_007775</name>
</gene>
<dbReference type="InterPro" id="IPR002364">
    <property type="entry name" value="Quin_OxRdtase/zeta-crystal_CS"/>
</dbReference>
<dbReference type="InterPro" id="IPR036291">
    <property type="entry name" value="NAD(P)-bd_dom_sf"/>
</dbReference>
<dbReference type="Pfam" id="PF13602">
    <property type="entry name" value="ADH_zinc_N_2"/>
    <property type="match status" value="1"/>
</dbReference>
<organism evidence="5 6">
    <name type="scientific">Naegleria fowleri</name>
    <name type="common">Brain eating amoeba</name>
    <dbReference type="NCBI Taxonomy" id="5763"/>
    <lineage>
        <taxon>Eukaryota</taxon>
        <taxon>Discoba</taxon>
        <taxon>Heterolobosea</taxon>
        <taxon>Tetramitia</taxon>
        <taxon>Eutetramitia</taxon>
        <taxon>Vahlkampfiidae</taxon>
        <taxon>Naegleria</taxon>
    </lineage>
</organism>
<comment type="caution">
    <text evidence="5">The sequence shown here is derived from an EMBL/GenBank/DDBJ whole genome shotgun (WGS) entry which is preliminary data.</text>
</comment>
<dbReference type="VEuPathDB" id="AmoebaDB:NfTy_005930"/>
<dbReference type="FunFam" id="3.40.50.720:FF:000053">
    <property type="entry name" value="Quinone oxidoreductase 1"/>
    <property type="match status" value="1"/>
</dbReference>
<evidence type="ECO:0000256" key="1">
    <source>
        <dbReference type="ARBA" id="ARBA00022857"/>
    </source>
</evidence>
<dbReference type="PANTHER" id="PTHR48106">
    <property type="entry name" value="QUINONE OXIDOREDUCTASE PIG3-RELATED"/>
    <property type="match status" value="1"/>
</dbReference>
<reference evidence="5 6" key="1">
    <citation type="journal article" date="2019" name="Sci. Rep.">
        <title>Nanopore sequencing improves the draft genome of the human pathogenic amoeba Naegleria fowleri.</title>
        <authorList>
            <person name="Liechti N."/>
            <person name="Schurch N."/>
            <person name="Bruggmann R."/>
            <person name="Wittwer M."/>
        </authorList>
    </citation>
    <scope>NUCLEOTIDE SEQUENCE [LARGE SCALE GENOMIC DNA]</scope>
    <source>
        <strain evidence="5 6">ATCC 30894</strain>
    </source>
</reference>
<dbReference type="GO" id="GO:0070402">
    <property type="term" value="F:NADPH binding"/>
    <property type="evidence" value="ECO:0007669"/>
    <property type="project" value="TreeGrafter"/>
</dbReference>
<sequence length="346" mass="37889">MKATVIHATGDASALKFENNFPKPAFNKDSDQILIRVVYAGVNFIDTYFRSGLYPVSSFPKVLGQDGSGYIEEIGDQVPSSCGLKVGDRVAFTSGSGSYAEYVLSGYVNVVKVPDEVSLQDAATCMVQGITAYYLAFDIPSVRSDVVLVHAAAGGTGRVLVQILSKVKKVKTIIGTVGSDEKISRAKELGCTHVIQYKREDVVQKVKEITNNAGVDVVYDGVGKDTYSSSLNSLGVRGLFISFGNSSGPVPPILPLDLSAKGSLTFTRPRMFDFVRTYDEMREKSGKVFSWVSQHLISMKIHKVFKLEEAAEAHREIEDRKTLGKILLQVSQVRKKEHLKNSLSYK</sequence>
<dbReference type="InterPro" id="IPR011032">
    <property type="entry name" value="GroES-like_sf"/>
</dbReference>
<dbReference type="AlphaFoldDB" id="A0A6A5CE59"/>
<dbReference type="InterPro" id="IPR047618">
    <property type="entry name" value="QOR-like"/>
</dbReference>
<dbReference type="Gene3D" id="3.40.50.720">
    <property type="entry name" value="NAD(P)-binding Rossmann-like Domain"/>
    <property type="match status" value="1"/>
</dbReference>
<dbReference type="Pfam" id="PF08240">
    <property type="entry name" value="ADH_N"/>
    <property type="match status" value="1"/>
</dbReference>
<dbReference type="GO" id="GO:0035925">
    <property type="term" value="F:mRNA 3'-UTR AU-rich region binding"/>
    <property type="evidence" value="ECO:0007669"/>
    <property type="project" value="TreeGrafter"/>
</dbReference>
<proteinExistence type="predicted"/>
<dbReference type="EMBL" id="VFQX01000004">
    <property type="protein sequence ID" value="KAF0983860.1"/>
    <property type="molecule type" value="Genomic_DNA"/>
</dbReference>
<dbReference type="GO" id="GO:0008270">
    <property type="term" value="F:zinc ion binding"/>
    <property type="evidence" value="ECO:0007669"/>
    <property type="project" value="InterPro"/>
</dbReference>
<dbReference type="Gene3D" id="3.90.180.10">
    <property type="entry name" value="Medium-chain alcohol dehydrogenases, catalytic domain"/>
    <property type="match status" value="1"/>
</dbReference>
<dbReference type="OrthoDB" id="3509362at2759"/>
<evidence type="ECO:0000259" key="4">
    <source>
        <dbReference type="SMART" id="SM00829"/>
    </source>
</evidence>
<keyword evidence="1" id="KW-0521">NADP</keyword>
<protein>
    <recommendedName>
        <fullName evidence="3">Probable quinone oxidoreductase</fullName>
    </recommendedName>
</protein>
<dbReference type="SMART" id="SM00829">
    <property type="entry name" value="PKS_ER"/>
    <property type="match status" value="1"/>
</dbReference>
<dbReference type="VEuPathDB" id="AmoebaDB:FDP41_007775"/>
<keyword evidence="6" id="KW-1185">Reference proteome</keyword>
<accession>A0A6A5CE59</accession>
<dbReference type="InterPro" id="IPR013154">
    <property type="entry name" value="ADH-like_N"/>
</dbReference>
<dbReference type="SUPFAM" id="SSF50129">
    <property type="entry name" value="GroES-like"/>
    <property type="match status" value="1"/>
</dbReference>
<dbReference type="InterPro" id="IPR020843">
    <property type="entry name" value="ER"/>
</dbReference>
<evidence type="ECO:0000256" key="3">
    <source>
        <dbReference type="ARBA" id="ARBA00070796"/>
    </source>
</evidence>
<evidence type="ECO:0000256" key="2">
    <source>
        <dbReference type="ARBA" id="ARBA00023002"/>
    </source>
</evidence>
<dbReference type="OMA" id="KGMTAHY"/>
<dbReference type="SUPFAM" id="SSF51735">
    <property type="entry name" value="NAD(P)-binding Rossmann-fold domains"/>
    <property type="match status" value="1"/>
</dbReference>
<dbReference type="GO" id="GO:0005829">
    <property type="term" value="C:cytosol"/>
    <property type="evidence" value="ECO:0007669"/>
    <property type="project" value="TreeGrafter"/>
</dbReference>